<dbReference type="PANTHER" id="PTHR28004:SF8">
    <property type="entry name" value="D-SERINE DEAMINASE"/>
    <property type="match status" value="1"/>
</dbReference>
<dbReference type="InterPro" id="IPR026956">
    <property type="entry name" value="D-ser_dehydrat-like_dom"/>
</dbReference>
<keyword evidence="3" id="KW-1185">Reference proteome</keyword>
<proteinExistence type="predicted"/>
<comment type="caution">
    <text evidence="2">The sequence shown here is derived from an EMBL/GenBank/DDBJ whole genome shotgun (WGS) entry which is preliminary data.</text>
</comment>
<dbReference type="EMBL" id="JAVDYI010000001">
    <property type="protein sequence ID" value="MDR7359198.1"/>
    <property type="molecule type" value="Genomic_DNA"/>
</dbReference>
<dbReference type="InterPro" id="IPR029066">
    <property type="entry name" value="PLP-binding_barrel"/>
</dbReference>
<evidence type="ECO:0000313" key="3">
    <source>
        <dbReference type="Proteomes" id="UP001183817"/>
    </source>
</evidence>
<dbReference type="SMART" id="SM01119">
    <property type="entry name" value="D-ser_dehydrat"/>
    <property type="match status" value="1"/>
</dbReference>
<dbReference type="InterPro" id="IPR042208">
    <property type="entry name" value="D-ser_dehydrat-like_sf"/>
</dbReference>
<dbReference type="Proteomes" id="UP001183817">
    <property type="component" value="Unassembled WGS sequence"/>
</dbReference>
<dbReference type="InterPro" id="IPR051466">
    <property type="entry name" value="D-amino_acid_metab_enzyme"/>
</dbReference>
<dbReference type="Pfam" id="PF14031">
    <property type="entry name" value="D-ser_dehydrat"/>
    <property type="match status" value="1"/>
</dbReference>
<dbReference type="PANTHER" id="PTHR28004">
    <property type="entry name" value="ZGC:162816-RELATED"/>
    <property type="match status" value="1"/>
</dbReference>
<evidence type="ECO:0000313" key="2">
    <source>
        <dbReference type="EMBL" id="MDR7359198.1"/>
    </source>
</evidence>
<organism evidence="2 3">
    <name type="scientific">Paeniglutamicibacter sulfureus</name>
    <dbReference type="NCBI Taxonomy" id="43666"/>
    <lineage>
        <taxon>Bacteria</taxon>
        <taxon>Bacillati</taxon>
        <taxon>Actinomycetota</taxon>
        <taxon>Actinomycetes</taxon>
        <taxon>Micrococcales</taxon>
        <taxon>Micrococcaceae</taxon>
        <taxon>Paeniglutamicibacter</taxon>
    </lineage>
</organism>
<gene>
    <name evidence="2" type="ORF">J2S64_002889</name>
</gene>
<accession>A0ABU2BKN2</accession>
<dbReference type="SUPFAM" id="SSF51419">
    <property type="entry name" value="PLP-binding barrel"/>
    <property type="match status" value="1"/>
</dbReference>
<protein>
    <submittedName>
        <fullName evidence="2">D-serine deaminase-like pyridoxal phosphate-dependent protein</fullName>
    </submittedName>
</protein>
<reference evidence="2 3" key="1">
    <citation type="submission" date="2023-07" db="EMBL/GenBank/DDBJ databases">
        <title>Sequencing the genomes of 1000 actinobacteria strains.</title>
        <authorList>
            <person name="Klenk H.-P."/>
        </authorList>
    </citation>
    <scope>NUCLEOTIDE SEQUENCE [LARGE SCALE GENOMIC DNA]</scope>
    <source>
        <strain evidence="2 3">DSM 20167</strain>
    </source>
</reference>
<sequence length="453" mass="48762">MDDLAQSERTTLASPAYAVDMIANLGRVTLDWRHKAIPATFQGQSAAEFTSGDVELSQLQTPLLTLDLTAMTHNLKQISAWGSARGVLLSPHGTTTMAPQLWAEQLERGAWGITLANYAQMRVAHAHGIARVLLPNTLSDPRAIAWVSSVTGDDFEVVSWVDSLQSVELLETTLTQLAASMESTPTPLRVMVELGGSVGRTGARTINEVLDISRAVAASTHLILVGIGGYEGTPAHGADEAALQTVRDYLVQMFKAHKLILASGHYAAGANLILSTGGRASFEDVASMLSPAIDAGTGAGGRRIDVLIRSGDYLVHDDRFHRGISHFARQRIAPFRAAMHGWARVVSQPEAGLALLDGGKRDFPFDEGLPEPEMIGPDLGSEMTELVGASIVTQYDQHSFLRFDPATTTVKVGDVIRLGLSHPCTAFDKWSLIPVLEDAVEDQRVVSLVHTFF</sequence>
<dbReference type="Gene3D" id="3.20.20.10">
    <property type="entry name" value="Alanine racemase"/>
    <property type="match status" value="1"/>
</dbReference>
<dbReference type="Gene3D" id="2.40.37.20">
    <property type="entry name" value="D-serine dehydratase-like domain"/>
    <property type="match status" value="1"/>
</dbReference>
<name>A0ABU2BKN2_9MICC</name>
<dbReference type="RefSeq" id="WP_310291524.1">
    <property type="nucleotide sequence ID" value="NZ_BAAAWO010000001.1"/>
</dbReference>
<feature type="domain" description="D-serine dehydratase-like" evidence="1">
    <location>
        <begin position="338"/>
        <end position="437"/>
    </location>
</feature>
<evidence type="ECO:0000259" key="1">
    <source>
        <dbReference type="SMART" id="SM01119"/>
    </source>
</evidence>